<keyword evidence="9" id="KW-0732">Signal</keyword>
<evidence type="ECO:0000313" key="10">
    <source>
        <dbReference type="EMBL" id="AEK80009.1"/>
    </source>
</evidence>
<evidence type="ECO:0000256" key="6">
    <source>
        <dbReference type="ARBA" id="ARBA00023128"/>
    </source>
</evidence>
<proteinExistence type="predicted"/>
<dbReference type="Pfam" id="PF05405">
    <property type="entry name" value="Mt_ATP-synt_B"/>
    <property type="match status" value="1"/>
</dbReference>
<keyword evidence="2" id="KW-0813">Transport</keyword>
<evidence type="ECO:0000256" key="9">
    <source>
        <dbReference type="SAM" id="SignalP"/>
    </source>
</evidence>
<keyword evidence="4" id="KW-0375">Hydrogen ion transport</keyword>
<evidence type="ECO:0000256" key="3">
    <source>
        <dbReference type="ARBA" id="ARBA00022547"/>
    </source>
</evidence>
<keyword evidence="6 10" id="KW-0496">Mitochondrion</keyword>
<keyword evidence="8" id="KW-1133">Transmembrane helix</keyword>
<keyword evidence="8" id="KW-0812">Transmembrane</keyword>
<evidence type="ECO:0000256" key="1">
    <source>
        <dbReference type="ARBA" id="ARBA00004325"/>
    </source>
</evidence>
<accession>G9FIR3</accession>
<comment type="subcellular location">
    <subcellularLocation>
        <location evidence="1">Mitochondrion membrane</location>
    </subcellularLocation>
</comment>
<keyword evidence="5" id="KW-0406">Ion transport</keyword>
<evidence type="ECO:0000256" key="2">
    <source>
        <dbReference type="ARBA" id="ARBA00022448"/>
    </source>
</evidence>
<protein>
    <submittedName>
        <fullName evidence="10">ATP synthase F0 subunit 4</fullName>
    </submittedName>
</protein>
<organism evidence="10">
    <name type="scientific">Phaeocystis antarctica</name>
    <dbReference type="NCBI Taxonomy" id="33657"/>
    <lineage>
        <taxon>Eukaryota</taxon>
        <taxon>Haptista</taxon>
        <taxon>Haptophyta</taxon>
        <taxon>Prymnesiophyceae</taxon>
        <taxon>Phaeocystales</taxon>
        <taxon>Phaeocystaceae</taxon>
        <taxon>Phaeocystis</taxon>
    </lineage>
</organism>
<evidence type="ECO:0000256" key="5">
    <source>
        <dbReference type="ARBA" id="ARBA00023065"/>
    </source>
</evidence>
<dbReference type="GO" id="GO:0031966">
    <property type="term" value="C:mitochondrial membrane"/>
    <property type="evidence" value="ECO:0007669"/>
    <property type="project" value="UniProtKB-SubCell"/>
</dbReference>
<feature type="signal peptide" evidence="9">
    <location>
        <begin position="1"/>
        <end position="21"/>
    </location>
</feature>
<evidence type="ECO:0000256" key="7">
    <source>
        <dbReference type="ARBA" id="ARBA00023136"/>
    </source>
</evidence>
<evidence type="ECO:0000256" key="4">
    <source>
        <dbReference type="ARBA" id="ARBA00022781"/>
    </source>
</evidence>
<dbReference type="GO" id="GO:0015078">
    <property type="term" value="F:proton transmembrane transporter activity"/>
    <property type="evidence" value="ECO:0007669"/>
    <property type="project" value="InterPro"/>
</dbReference>
<gene>
    <name evidence="10" type="primary">atp4</name>
</gene>
<name>G9FIR3_9EUKA</name>
<sequence>MNTSILLLISFFILLSSLSESFEFLVHNEESLLILCFIAFIFFVYSFLSVGFFDDFQKRVSSLEQQLLVVVATRFKVLLFNFNEFFFRKGLVLRFQFILSLLISGFRLGCSVFSSDVKFLINSLFLFQLGNILRLKNQVLKPIQSRLNHFSLVPFLFGKSSAVVFGLNFECFIKKSIYLGNSQFFHRSMLLKHF</sequence>
<evidence type="ECO:0000256" key="8">
    <source>
        <dbReference type="SAM" id="Phobius"/>
    </source>
</evidence>
<dbReference type="AlphaFoldDB" id="G9FIR3"/>
<dbReference type="GO" id="GO:0015986">
    <property type="term" value="P:proton motive force-driven ATP synthesis"/>
    <property type="evidence" value="ECO:0007669"/>
    <property type="project" value="InterPro"/>
</dbReference>
<reference evidence="10" key="1">
    <citation type="journal article" date="2014" name="Mol. Phylogenet. Evol.">
        <title>Massive difference in synonymous substitution rates among mitochondrial, plastid, and nuclear genes of Phaeocystis algae.</title>
        <authorList>
            <person name="Smith D.R."/>
            <person name="Arrigo K.R."/>
            <person name="Alderkamp A.C."/>
            <person name="Allen A.E."/>
        </authorList>
    </citation>
    <scope>NUCLEOTIDE SEQUENCE</scope>
    <source>
        <strain evidence="10">CCMP1374</strain>
    </source>
</reference>
<dbReference type="InterPro" id="IPR008688">
    <property type="entry name" value="ATP_synth_Bsub_B/MI25"/>
</dbReference>
<keyword evidence="7 8" id="KW-0472">Membrane</keyword>
<geneLocation type="mitochondrion" evidence="10"/>
<dbReference type="GO" id="GO:0045259">
    <property type="term" value="C:proton-transporting ATP synthase complex"/>
    <property type="evidence" value="ECO:0007669"/>
    <property type="project" value="UniProtKB-KW"/>
</dbReference>
<dbReference type="EMBL" id="JN131835">
    <property type="protein sequence ID" value="AEK80009.1"/>
    <property type="molecule type" value="Genomic_DNA"/>
</dbReference>
<keyword evidence="3" id="KW-0138">CF(0)</keyword>
<feature type="chain" id="PRO_5003521844" evidence="9">
    <location>
        <begin position="22"/>
        <end position="194"/>
    </location>
</feature>
<feature type="transmembrane region" description="Helical" evidence="8">
    <location>
        <begin position="31"/>
        <end position="53"/>
    </location>
</feature>